<dbReference type="NCBIfam" id="TIGR00786">
    <property type="entry name" value="dctM"/>
    <property type="match status" value="1"/>
</dbReference>
<keyword evidence="7" id="KW-0813">Transport</keyword>
<sequence>MTGFLITAGSLALVVLRQPMVLVLAFAVMCVHQFVARNSSVEFFIQDLWFTVDRDVLLPIPMFILAGNIMSRGVIAQRLIDIMIELTANIRGGLAVATILACAVFAAISGSSIVTLAAIGSIMYPALLREGYSKHLALGLLCSGGTLGILIPPSIPMMLYGIITDTSIVKLFMGGIGPGLLMTVFFVVYCVIVAPIRARGKFSFSRLLTAMRRGGPAMFLPVLLLGGIYTGYFTATEAAVVSLVYALAVEGLIYRDLTLKDFSAMLGESVRLFGTLLPLLAIAGSFNTILDYEGIPKMLVEWLSQWITNPVTAGLTMNVILLIAGCFMDVGSAILILSPLLLPLMQAHGFDPVHVGVITTVNLEIGYITPPVGINLFVAMSVFKESFTTIVRGVWPFVLLMLIPLLITTFVPQIVFMFIP</sequence>
<accession>A0A841M836</accession>
<evidence type="ECO:0000259" key="8">
    <source>
        <dbReference type="Pfam" id="PF06808"/>
    </source>
</evidence>
<evidence type="ECO:0000256" key="5">
    <source>
        <dbReference type="ARBA" id="ARBA00022989"/>
    </source>
</evidence>
<gene>
    <name evidence="9" type="ORF">FHS77_002880</name>
</gene>
<feature type="transmembrane region" description="Helical" evidence="7">
    <location>
        <begin position="269"/>
        <end position="290"/>
    </location>
</feature>
<feature type="domain" description="TRAP C4-dicarboxylate transport system permease DctM subunit" evidence="8">
    <location>
        <begin position="11"/>
        <end position="414"/>
    </location>
</feature>
<evidence type="ECO:0000313" key="9">
    <source>
        <dbReference type="EMBL" id="MBB6262308.1"/>
    </source>
</evidence>
<evidence type="ECO:0000256" key="6">
    <source>
        <dbReference type="ARBA" id="ARBA00023136"/>
    </source>
</evidence>
<dbReference type="GO" id="GO:0022857">
    <property type="term" value="F:transmembrane transporter activity"/>
    <property type="evidence" value="ECO:0007669"/>
    <property type="project" value="UniProtKB-UniRule"/>
</dbReference>
<comment type="subcellular location">
    <subcellularLocation>
        <location evidence="1 7">Cell inner membrane</location>
        <topology evidence="1 7">Multi-pass membrane protein</topology>
    </subcellularLocation>
</comment>
<dbReference type="GO" id="GO:0005886">
    <property type="term" value="C:plasma membrane"/>
    <property type="evidence" value="ECO:0007669"/>
    <property type="project" value="UniProtKB-SubCell"/>
</dbReference>
<keyword evidence="5 7" id="KW-1133">Transmembrane helix</keyword>
<dbReference type="RefSeq" id="WP_184224469.1">
    <property type="nucleotide sequence ID" value="NZ_JACIIU010000023.1"/>
</dbReference>
<dbReference type="Pfam" id="PF06808">
    <property type="entry name" value="DctM"/>
    <property type="match status" value="1"/>
</dbReference>
<feature type="transmembrane region" description="Helical" evidence="7">
    <location>
        <begin position="395"/>
        <end position="419"/>
    </location>
</feature>
<feature type="transmembrane region" description="Helical" evidence="7">
    <location>
        <begin position="365"/>
        <end position="383"/>
    </location>
</feature>
<keyword evidence="3 7" id="KW-0997">Cell inner membrane</keyword>
<dbReference type="Proteomes" id="UP000555393">
    <property type="component" value="Unassembled WGS sequence"/>
</dbReference>
<feature type="transmembrane region" description="Helical" evidence="7">
    <location>
        <begin position="175"/>
        <end position="196"/>
    </location>
</feature>
<dbReference type="InterPro" id="IPR004681">
    <property type="entry name" value="TRAP_DctM"/>
</dbReference>
<dbReference type="AlphaFoldDB" id="A0A841M836"/>
<organism evidence="9 10">
    <name type="scientific">Paenochrobactrum gallinarii</name>
    <dbReference type="NCBI Taxonomy" id="643673"/>
    <lineage>
        <taxon>Bacteria</taxon>
        <taxon>Pseudomonadati</taxon>
        <taxon>Pseudomonadota</taxon>
        <taxon>Alphaproteobacteria</taxon>
        <taxon>Hyphomicrobiales</taxon>
        <taxon>Brucellaceae</taxon>
        <taxon>Paenochrobactrum</taxon>
    </lineage>
</organism>
<feature type="transmembrane region" description="Helical" evidence="7">
    <location>
        <begin position="136"/>
        <end position="163"/>
    </location>
</feature>
<proteinExistence type="inferred from homology"/>
<evidence type="ECO:0000256" key="7">
    <source>
        <dbReference type="RuleBase" id="RU369079"/>
    </source>
</evidence>
<dbReference type="PANTHER" id="PTHR33362:SF5">
    <property type="entry name" value="C4-DICARBOXYLATE TRAP TRANSPORTER LARGE PERMEASE PROTEIN DCTM"/>
    <property type="match status" value="1"/>
</dbReference>
<keyword evidence="10" id="KW-1185">Reference proteome</keyword>
<dbReference type="PIRSF" id="PIRSF006066">
    <property type="entry name" value="HI0050"/>
    <property type="match status" value="1"/>
</dbReference>
<comment type="caution">
    <text evidence="9">The sequence shown here is derived from an EMBL/GenBank/DDBJ whole genome shotgun (WGS) entry which is preliminary data.</text>
</comment>
<feature type="transmembrane region" description="Helical" evidence="7">
    <location>
        <begin position="95"/>
        <end position="124"/>
    </location>
</feature>
<dbReference type="InterPro" id="IPR010656">
    <property type="entry name" value="DctM"/>
</dbReference>
<keyword evidence="4 7" id="KW-0812">Transmembrane</keyword>
<evidence type="ECO:0000256" key="2">
    <source>
        <dbReference type="ARBA" id="ARBA00022475"/>
    </source>
</evidence>
<name>A0A841M836_9HYPH</name>
<comment type="caution">
    <text evidence="7">Lacks conserved residue(s) required for the propagation of feature annotation.</text>
</comment>
<reference evidence="9 10" key="1">
    <citation type="submission" date="2020-08" db="EMBL/GenBank/DDBJ databases">
        <title>Genomic Encyclopedia of Type Strains, Phase IV (KMG-IV): sequencing the most valuable type-strain genomes for metagenomic binning, comparative biology and taxonomic classification.</title>
        <authorList>
            <person name="Goeker M."/>
        </authorList>
    </citation>
    <scope>NUCLEOTIDE SEQUENCE [LARGE SCALE GENOMIC DNA]</scope>
    <source>
        <strain evidence="9 10">DSM 22336</strain>
    </source>
</reference>
<keyword evidence="6 7" id="KW-0472">Membrane</keyword>
<evidence type="ECO:0000256" key="4">
    <source>
        <dbReference type="ARBA" id="ARBA00022692"/>
    </source>
</evidence>
<dbReference type="PANTHER" id="PTHR33362">
    <property type="entry name" value="SIALIC ACID TRAP TRANSPORTER PERMEASE PROTEIN SIAT-RELATED"/>
    <property type="match status" value="1"/>
</dbReference>
<evidence type="ECO:0000256" key="1">
    <source>
        <dbReference type="ARBA" id="ARBA00004429"/>
    </source>
</evidence>
<feature type="transmembrane region" description="Helical" evidence="7">
    <location>
        <begin position="56"/>
        <end position="75"/>
    </location>
</feature>
<comment type="function">
    <text evidence="7">Part of the tripartite ATP-independent periplasmic (TRAP) transport system.</text>
</comment>
<evidence type="ECO:0000313" key="10">
    <source>
        <dbReference type="Proteomes" id="UP000555393"/>
    </source>
</evidence>
<comment type="subunit">
    <text evidence="7">The complex comprises the extracytoplasmic solute receptor protein and the two transmembrane proteins.</text>
</comment>
<feature type="transmembrane region" description="Helical" evidence="7">
    <location>
        <begin position="319"/>
        <end position="345"/>
    </location>
</feature>
<protein>
    <recommendedName>
        <fullName evidence="7">TRAP transporter large permease protein</fullName>
    </recommendedName>
</protein>
<keyword evidence="2" id="KW-1003">Cell membrane</keyword>
<feature type="transmembrane region" description="Helical" evidence="7">
    <location>
        <begin position="12"/>
        <end position="35"/>
    </location>
</feature>
<evidence type="ECO:0000256" key="3">
    <source>
        <dbReference type="ARBA" id="ARBA00022519"/>
    </source>
</evidence>
<dbReference type="EMBL" id="JACIIU010000023">
    <property type="protein sequence ID" value="MBB6262308.1"/>
    <property type="molecule type" value="Genomic_DNA"/>
</dbReference>
<comment type="similarity">
    <text evidence="7">Belongs to the TRAP transporter large permease family.</text>
</comment>
<feature type="transmembrane region" description="Helical" evidence="7">
    <location>
        <begin position="217"/>
        <end position="249"/>
    </location>
</feature>